<protein>
    <submittedName>
        <fullName evidence="1">Uncharacterized protein</fullName>
    </submittedName>
</protein>
<dbReference type="Proteomes" id="UP001328107">
    <property type="component" value="Unassembled WGS sequence"/>
</dbReference>
<organism evidence="1 2">
    <name type="scientific">Pristionchus mayeri</name>
    <dbReference type="NCBI Taxonomy" id="1317129"/>
    <lineage>
        <taxon>Eukaryota</taxon>
        <taxon>Metazoa</taxon>
        <taxon>Ecdysozoa</taxon>
        <taxon>Nematoda</taxon>
        <taxon>Chromadorea</taxon>
        <taxon>Rhabditida</taxon>
        <taxon>Rhabditina</taxon>
        <taxon>Diplogasteromorpha</taxon>
        <taxon>Diplogasteroidea</taxon>
        <taxon>Neodiplogasteridae</taxon>
        <taxon>Pristionchus</taxon>
    </lineage>
</organism>
<evidence type="ECO:0000313" key="1">
    <source>
        <dbReference type="EMBL" id="GMR39333.1"/>
    </source>
</evidence>
<name>A0AAN5C6J6_9BILA</name>
<accession>A0AAN5C6J6</accession>
<gene>
    <name evidence="1" type="ORF">PMAYCL1PPCAC_09528</name>
</gene>
<proteinExistence type="predicted"/>
<keyword evidence="2" id="KW-1185">Reference proteome</keyword>
<dbReference type="EMBL" id="BTRK01000002">
    <property type="protein sequence ID" value="GMR39333.1"/>
    <property type="molecule type" value="Genomic_DNA"/>
</dbReference>
<evidence type="ECO:0000313" key="2">
    <source>
        <dbReference type="Proteomes" id="UP001328107"/>
    </source>
</evidence>
<dbReference type="AlphaFoldDB" id="A0AAN5C6J6"/>
<comment type="caution">
    <text evidence="1">The sequence shown here is derived from an EMBL/GenBank/DDBJ whole genome shotgun (WGS) entry which is preliminary data.</text>
</comment>
<reference evidence="2" key="1">
    <citation type="submission" date="2022-10" db="EMBL/GenBank/DDBJ databases">
        <title>Genome assembly of Pristionchus species.</title>
        <authorList>
            <person name="Yoshida K."/>
            <person name="Sommer R.J."/>
        </authorList>
    </citation>
    <scope>NUCLEOTIDE SEQUENCE [LARGE SCALE GENOMIC DNA]</scope>
    <source>
        <strain evidence="2">RS5460</strain>
    </source>
</reference>
<sequence>SMFLLWTRNFIVAELSLSSGFLYIPTSQFLIGGPVRRRNSSFFETQGPLTTHFFLLPHSLQLTGLMEYFIRHESFSKESSPFVSSTAILQIT</sequence>
<feature type="non-terminal residue" evidence="1">
    <location>
        <position position="1"/>
    </location>
</feature>